<evidence type="ECO:0000256" key="1">
    <source>
        <dbReference type="ARBA" id="ARBA00008361"/>
    </source>
</evidence>
<dbReference type="PANTHER" id="PTHR44942">
    <property type="entry name" value="METHYLTRANSF_11 DOMAIN-CONTAINING PROTEIN"/>
    <property type="match status" value="1"/>
</dbReference>
<dbReference type="Pfam" id="PF08241">
    <property type="entry name" value="Methyltransf_11"/>
    <property type="match status" value="1"/>
</dbReference>
<dbReference type="Gene3D" id="3.40.50.150">
    <property type="entry name" value="Vaccinia Virus protein VP39"/>
    <property type="match status" value="1"/>
</dbReference>
<reference evidence="5 6" key="1">
    <citation type="submission" date="2022-03" db="EMBL/GenBank/DDBJ databases">
        <authorList>
            <person name="Koch H."/>
        </authorList>
    </citation>
    <scope>NUCLEOTIDE SEQUENCE [LARGE SCALE GENOMIC DNA]</scope>
    <source>
        <strain evidence="5 6">G1</strain>
    </source>
</reference>
<gene>
    <name evidence="5" type="ORF">GEAMG1_0070</name>
</gene>
<dbReference type="Proteomes" id="UP001295463">
    <property type="component" value="Chromosome"/>
</dbReference>
<keyword evidence="6" id="KW-1185">Reference proteome</keyword>
<protein>
    <submittedName>
        <fullName evidence="5">Methyltransferase type 11</fullName>
    </submittedName>
</protein>
<dbReference type="CDD" id="cd02440">
    <property type="entry name" value="AdoMet_MTases"/>
    <property type="match status" value="1"/>
</dbReference>
<comment type="similarity">
    <text evidence="1">Belongs to the methyltransferase superfamily.</text>
</comment>
<dbReference type="InterPro" id="IPR051052">
    <property type="entry name" value="Diverse_substrate_MTase"/>
</dbReference>
<dbReference type="InterPro" id="IPR013216">
    <property type="entry name" value="Methyltransf_11"/>
</dbReference>
<evidence type="ECO:0000259" key="4">
    <source>
        <dbReference type="Pfam" id="PF08241"/>
    </source>
</evidence>
<evidence type="ECO:0000256" key="3">
    <source>
        <dbReference type="ARBA" id="ARBA00022679"/>
    </source>
</evidence>
<dbReference type="GO" id="GO:0008168">
    <property type="term" value="F:methyltransferase activity"/>
    <property type="evidence" value="ECO:0007669"/>
    <property type="project" value="UniProtKB-KW"/>
</dbReference>
<dbReference type="PANTHER" id="PTHR44942:SF4">
    <property type="entry name" value="METHYLTRANSFERASE TYPE 11 DOMAIN-CONTAINING PROTEIN"/>
    <property type="match status" value="1"/>
</dbReference>
<evidence type="ECO:0000313" key="5">
    <source>
        <dbReference type="EMBL" id="CAH2029892.1"/>
    </source>
</evidence>
<name>A0ABM9D687_9BACT</name>
<accession>A0ABM9D687</accession>
<organism evidence="5 6">
    <name type="scientific">Trichlorobacter ammonificans</name>
    <dbReference type="NCBI Taxonomy" id="2916410"/>
    <lineage>
        <taxon>Bacteria</taxon>
        <taxon>Pseudomonadati</taxon>
        <taxon>Thermodesulfobacteriota</taxon>
        <taxon>Desulfuromonadia</taxon>
        <taxon>Geobacterales</taxon>
        <taxon>Geobacteraceae</taxon>
        <taxon>Trichlorobacter</taxon>
    </lineage>
</organism>
<dbReference type="InterPro" id="IPR029063">
    <property type="entry name" value="SAM-dependent_MTases_sf"/>
</dbReference>
<proteinExistence type="inferred from homology"/>
<dbReference type="SUPFAM" id="SSF53335">
    <property type="entry name" value="S-adenosyl-L-methionine-dependent methyltransferases"/>
    <property type="match status" value="1"/>
</dbReference>
<dbReference type="EMBL" id="OW150024">
    <property type="protein sequence ID" value="CAH2029892.1"/>
    <property type="molecule type" value="Genomic_DNA"/>
</dbReference>
<dbReference type="RefSeq" id="WP_305730871.1">
    <property type="nucleotide sequence ID" value="NZ_OW150024.1"/>
</dbReference>
<keyword evidence="3" id="KW-0808">Transferase</keyword>
<keyword evidence="2 5" id="KW-0489">Methyltransferase</keyword>
<sequence length="256" mass="28122">MTPASRGFTDHFAQVADHYAAHRPTYPPALFDWLSGQVPVRDLAWDCATGTGQAAGELARRFNRVVATDASSGQIAAATPCAGVEYRAAPAEQSGLEAGSVDLITVAQALHWFDLDRFYAEVRRVLKPGGLLAVWTYGVFGTEGGEDTAAVQQMLHTFYYETVGPYWPPQRRHVENGYADLAFPFAPVTVPAFSMAVAWRLADLAGYLRSWSATARYRELHGSDPVEALERELRPLWGAGRRQVVWPLAIRAGRLS</sequence>
<feature type="domain" description="Methyltransferase type 11" evidence="4">
    <location>
        <begin position="46"/>
        <end position="133"/>
    </location>
</feature>
<evidence type="ECO:0000256" key="2">
    <source>
        <dbReference type="ARBA" id="ARBA00022603"/>
    </source>
</evidence>
<evidence type="ECO:0000313" key="6">
    <source>
        <dbReference type="Proteomes" id="UP001295463"/>
    </source>
</evidence>
<dbReference type="GO" id="GO:0032259">
    <property type="term" value="P:methylation"/>
    <property type="evidence" value="ECO:0007669"/>
    <property type="project" value="UniProtKB-KW"/>
</dbReference>